<evidence type="ECO:0000313" key="4">
    <source>
        <dbReference type="EMBL" id="QHT02632.1"/>
    </source>
</evidence>
<evidence type="ECO:0000256" key="1">
    <source>
        <dbReference type="ARBA" id="ARBA00023125"/>
    </source>
</evidence>
<dbReference type="InterPro" id="IPR010982">
    <property type="entry name" value="Lambda_DNA-bd_dom_sf"/>
</dbReference>
<dbReference type="InterPro" id="IPR001387">
    <property type="entry name" value="Cro/C1-type_HTH"/>
</dbReference>
<name>A0A6C0CEQ4_9ZZZZ</name>
<organism evidence="4">
    <name type="scientific">viral metagenome</name>
    <dbReference type="NCBI Taxonomy" id="1070528"/>
    <lineage>
        <taxon>unclassified sequences</taxon>
        <taxon>metagenomes</taxon>
        <taxon>organismal metagenomes</taxon>
    </lineage>
</organism>
<protein>
    <recommendedName>
        <fullName evidence="3">HTH cro/C1-type domain-containing protein</fullName>
    </recommendedName>
</protein>
<dbReference type="PANTHER" id="PTHR10245">
    <property type="entry name" value="ENDOTHELIAL DIFFERENTIATION-RELATED FACTOR 1 MULTIPROTEIN BRIDGING FACTOR 1"/>
    <property type="match status" value="1"/>
</dbReference>
<dbReference type="GO" id="GO:0003677">
    <property type="term" value="F:DNA binding"/>
    <property type="evidence" value="ECO:0007669"/>
    <property type="project" value="UniProtKB-KW"/>
</dbReference>
<dbReference type="Pfam" id="PF01381">
    <property type="entry name" value="HTH_3"/>
    <property type="match status" value="1"/>
</dbReference>
<feature type="region of interest" description="Disordered" evidence="2">
    <location>
        <begin position="1"/>
        <end position="56"/>
    </location>
</feature>
<dbReference type="SUPFAM" id="SSF47413">
    <property type="entry name" value="lambda repressor-like DNA-binding domains"/>
    <property type="match status" value="1"/>
</dbReference>
<reference evidence="4" key="1">
    <citation type="journal article" date="2020" name="Nature">
        <title>Giant virus diversity and host interactions through global metagenomics.</title>
        <authorList>
            <person name="Schulz F."/>
            <person name="Roux S."/>
            <person name="Paez-Espino D."/>
            <person name="Jungbluth S."/>
            <person name="Walsh D.A."/>
            <person name="Denef V.J."/>
            <person name="McMahon K.D."/>
            <person name="Konstantinidis K.T."/>
            <person name="Eloe-Fadrosh E.A."/>
            <person name="Kyrpides N.C."/>
            <person name="Woyke T."/>
        </authorList>
    </citation>
    <scope>NUCLEOTIDE SEQUENCE</scope>
    <source>
        <strain evidence="4">GVMAG-M-3300020595-32</strain>
    </source>
</reference>
<sequence>MDKHFENLDKKQTSLEHQDWTPQVVRKKNDNVDGGGSKKKVSQAQQRDNKLMKKVDDDDLKHDKITLELRVKIQQGRASQKWTQKDLANRCNLPVTVINEIESGKAIYNPQQINKIKRILKIK</sequence>
<evidence type="ECO:0000259" key="3">
    <source>
        <dbReference type="PROSITE" id="PS50943"/>
    </source>
</evidence>
<feature type="compositionally biased region" description="Basic and acidic residues" evidence="2">
    <location>
        <begin position="1"/>
        <end position="19"/>
    </location>
</feature>
<dbReference type="GO" id="GO:0005634">
    <property type="term" value="C:nucleus"/>
    <property type="evidence" value="ECO:0007669"/>
    <property type="project" value="TreeGrafter"/>
</dbReference>
<accession>A0A6C0CEQ4</accession>
<feature type="domain" description="HTH cro/C1-type" evidence="3">
    <location>
        <begin position="73"/>
        <end position="122"/>
    </location>
</feature>
<dbReference type="PANTHER" id="PTHR10245:SF15">
    <property type="entry name" value="ENDOTHELIAL DIFFERENTIATION-RELATED FACTOR 1"/>
    <property type="match status" value="1"/>
</dbReference>
<keyword evidence="1" id="KW-0238">DNA-binding</keyword>
<dbReference type="Gene3D" id="1.10.260.40">
    <property type="entry name" value="lambda repressor-like DNA-binding domains"/>
    <property type="match status" value="1"/>
</dbReference>
<dbReference type="PROSITE" id="PS50943">
    <property type="entry name" value="HTH_CROC1"/>
    <property type="match status" value="1"/>
</dbReference>
<proteinExistence type="predicted"/>
<dbReference type="AlphaFoldDB" id="A0A6C0CEQ4"/>
<dbReference type="EMBL" id="MN739396">
    <property type="protein sequence ID" value="QHT02632.1"/>
    <property type="molecule type" value="Genomic_DNA"/>
</dbReference>
<feature type="compositionally biased region" description="Basic and acidic residues" evidence="2">
    <location>
        <begin position="47"/>
        <end position="56"/>
    </location>
</feature>
<evidence type="ECO:0000256" key="2">
    <source>
        <dbReference type="SAM" id="MobiDB-lite"/>
    </source>
</evidence>
<dbReference type="CDD" id="cd00093">
    <property type="entry name" value="HTH_XRE"/>
    <property type="match status" value="1"/>
</dbReference>